<accession>A0A975GEC3</accession>
<name>A0A975GEC3_9BACT</name>
<reference evidence="1" key="1">
    <citation type="journal article" date="2021" name="Microb. Physiol.">
        <title>Proteogenomic Insights into the Physiology of Marine, Sulfate-Reducing, Filamentous Desulfonema limicola and Desulfonema magnum.</title>
        <authorList>
            <person name="Schnaars V."/>
            <person name="Wohlbrand L."/>
            <person name="Scheve S."/>
            <person name="Hinrichs C."/>
            <person name="Reinhardt R."/>
            <person name="Rabus R."/>
        </authorList>
    </citation>
    <scope>NUCLEOTIDE SEQUENCE</scope>
    <source>
        <strain evidence="1">5ac10</strain>
    </source>
</reference>
<organism evidence="1 2">
    <name type="scientific">Desulfonema limicola</name>
    <dbReference type="NCBI Taxonomy" id="45656"/>
    <lineage>
        <taxon>Bacteria</taxon>
        <taxon>Pseudomonadati</taxon>
        <taxon>Thermodesulfobacteriota</taxon>
        <taxon>Desulfobacteria</taxon>
        <taxon>Desulfobacterales</taxon>
        <taxon>Desulfococcaceae</taxon>
        <taxon>Desulfonema</taxon>
    </lineage>
</organism>
<evidence type="ECO:0000313" key="1">
    <source>
        <dbReference type="EMBL" id="QTA77969.1"/>
    </source>
</evidence>
<dbReference type="AlphaFoldDB" id="A0A975GEC3"/>
<dbReference type="Proteomes" id="UP000663720">
    <property type="component" value="Chromosome"/>
</dbReference>
<dbReference type="EMBL" id="CP061799">
    <property type="protein sequence ID" value="QTA77969.1"/>
    <property type="molecule type" value="Genomic_DNA"/>
</dbReference>
<dbReference type="KEGG" id="dli:dnl_01730"/>
<keyword evidence="2" id="KW-1185">Reference proteome</keyword>
<dbReference type="RefSeq" id="WP_207689885.1">
    <property type="nucleotide sequence ID" value="NZ_CP061799.1"/>
</dbReference>
<proteinExistence type="predicted"/>
<sequence length="53" mass="6403">MINFKQKELVRNFFKEMKEKFPETEFVSVTEGPENPADLWINILERNIRVAEF</sequence>
<evidence type="ECO:0000313" key="2">
    <source>
        <dbReference type="Proteomes" id="UP000663720"/>
    </source>
</evidence>
<protein>
    <submittedName>
        <fullName evidence="1">Uncharacterized protein</fullName>
    </submittedName>
</protein>
<gene>
    <name evidence="1" type="ORF">dnl_01730</name>
</gene>